<gene>
    <name evidence="2" type="ORF">EJ104_04000</name>
</gene>
<reference evidence="2 3" key="1">
    <citation type="submission" date="2018-12" db="EMBL/GenBank/DDBJ databases">
        <title>Deinococcus radiophilus ATCC 27603 genome sequencing and assembly.</title>
        <authorList>
            <person name="Maclea K.S."/>
            <person name="Maynard C.R."/>
        </authorList>
    </citation>
    <scope>NUCLEOTIDE SEQUENCE [LARGE SCALE GENOMIC DNA]</scope>
    <source>
        <strain evidence="2 3">ATCC 27603</strain>
    </source>
</reference>
<evidence type="ECO:0000313" key="2">
    <source>
        <dbReference type="EMBL" id="RTR29015.1"/>
    </source>
</evidence>
<sequence length="469" mass="50821">MSQPTAPDTAEQERVPDLEATLPPEQEMAVGELRPAGVSAQASELPAWKGPLMFGFRVFNKAGNSQLGVSAIGRPFVNTVFGGTGGVYYSKLHSFKADGTSFAPVEGPGGRYAVGMAVMEPTVGDAPNDIGFYDSVWQFQEAPNYATSGFAVYGRFMGEPSLRGNLDLPYGNIAVDRGRLYQVERSSTDVAMLAGVPASLGRTDVVTANRNVTQGGDIVRTTTPVLFPKHLTGFDAERVYQEFSATTDGTQYVVMAFPATGCEDAACPSLINVQQVKQGRVTWSRVWRTGVPVRLEHISANNIDVVILMSAGAANPDTPAAFPQLTRVRNDGVVLERYRVPLEGWRRDWAQGTPEERYALIPNLKYISTDDTGRITANNENFILSGSFSEAFPNVYLLDRQLNPPVDRGRIVGPVAFAHDYLYASGTTDTGFGNPQKPPRAANDPASGNSGYFLLPLDFELNERAVMSE</sequence>
<evidence type="ECO:0000256" key="1">
    <source>
        <dbReference type="SAM" id="MobiDB-lite"/>
    </source>
</evidence>
<proteinExistence type="predicted"/>
<dbReference type="Proteomes" id="UP000277766">
    <property type="component" value="Unassembled WGS sequence"/>
</dbReference>
<evidence type="ECO:0000313" key="3">
    <source>
        <dbReference type="Proteomes" id="UP000277766"/>
    </source>
</evidence>
<organism evidence="2 3">
    <name type="scientific">Deinococcus radiophilus</name>
    <dbReference type="NCBI Taxonomy" id="32062"/>
    <lineage>
        <taxon>Bacteria</taxon>
        <taxon>Thermotogati</taxon>
        <taxon>Deinococcota</taxon>
        <taxon>Deinococci</taxon>
        <taxon>Deinococcales</taxon>
        <taxon>Deinococcaceae</taxon>
        <taxon>Deinococcus</taxon>
    </lineage>
</organism>
<dbReference type="AlphaFoldDB" id="A0A431W0R9"/>
<dbReference type="RefSeq" id="WP_126351470.1">
    <property type="nucleotide sequence ID" value="NZ_CP086380.1"/>
</dbReference>
<name>A0A431W0R9_9DEIO</name>
<protein>
    <submittedName>
        <fullName evidence="2">Uncharacterized protein</fullName>
    </submittedName>
</protein>
<feature type="region of interest" description="Disordered" evidence="1">
    <location>
        <begin position="1"/>
        <end position="23"/>
    </location>
</feature>
<keyword evidence="3" id="KW-1185">Reference proteome</keyword>
<accession>A0A431W0R9</accession>
<dbReference type="EMBL" id="RXPE01000005">
    <property type="protein sequence ID" value="RTR29015.1"/>
    <property type="molecule type" value="Genomic_DNA"/>
</dbReference>
<comment type="caution">
    <text evidence="2">The sequence shown here is derived from an EMBL/GenBank/DDBJ whole genome shotgun (WGS) entry which is preliminary data.</text>
</comment>